<gene>
    <name evidence="1" type="primary">LOC123057711</name>
</gene>
<dbReference type="Gramene" id="TraesRN1A0100737300.1">
    <property type="protein sequence ID" value="TraesRN1A0100737300.1"/>
    <property type="gene ID" value="TraesRN1A0100737300"/>
</dbReference>
<accession>A0A3B5Y265</accession>
<evidence type="ECO:0000313" key="1">
    <source>
        <dbReference type="EnsemblPlants" id="TraesCS1A02G273800.1"/>
    </source>
</evidence>
<dbReference type="Proteomes" id="UP000019116">
    <property type="component" value="Chromosome 1A"/>
</dbReference>
<organism evidence="1">
    <name type="scientific">Triticum aestivum</name>
    <name type="common">Wheat</name>
    <dbReference type="NCBI Taxonomy" id="4565"/>
    <lineage>
        <taxon>Eukaryota</taxon>
        <taxon>Viridiplantae</taxon>
        <taxon>Streptophyta</taxon>
        <taxon>Embryophyta</taxon>
        <taxon>Tracheophyta</taxon>
        <taxon>Spermatophyta</taxon>
        <taxon>Magnoliopsida</taxon>
        <taxon>Liliopsida</taxon>
        <taxon>Poales</taxon>
        <taxon>Poaceae</taxon>
        <taxon>BOP clade</taxon>
        <taxon>Pooideae</taxon>
        <taxon>Triticodae</taxon>
        <taxon>Triticeae</taxon>
        <taxon>Triticinae</taxon>
        <taxon>Triticum</taxon>
    </lineage>
</organism>
<protein>
    <submittedName>
        <fullName evidence="1">Uncharacterized protein</fullName>
    </submittedName>
</protein>
<proteinExistence type="predicted"/>
<dbReference type="Gramene" id="TraesCS1A03G0692000.1">
    <property type="protein sequence ID" value="TraesCS1A03G0692000.1.CDS"/>
    <property type="gene ID" value="TraesCS1A03G0692000"/>
</dbReference>
<sequence length="484" mass="53023">MEEQKPSNSRFTPPLYDPRVSTNFDHLHIHPSHSSPELVVRIVCTAPMDSIKINLAVDRSRNRVLFADAGSNLVDVLLSFLTLPLSAIQFCVAPSPGCLSNLCNSVRRLAGGKLLKVEACHGMLLTPSTAHEFGGRHRYNLSFTHDAFVNNQPNLKVNGNLCSCWKVMDRLVRAYSGAGSSPGKFVRCKERFVISDGWTITPACTSLIHRFSCESEAAFPGFEEVEVCVSWPKVISMLKASLSSDTIFTDVFLPTGTGGQDARATVKPSMNQKIVATPSEDPGASSEFKTKFFYDAKEKKVMYAECKHDFVDLLLGFLAYPLGCVIKNMNDSGLASPLGTGGMANLYASVVELDAAGFIAGGYPAETLLDPPLSPFCRHPDCSTPKRDAVEPKNFMGLVSYSSCVGCCYELVEDRKYVVDDDLLMHQASAMSVAKHWRGRDKANVVEMDINITKQEAVVLLRAMLTSKTPLTDVFIGRLEEHST</sequence>
<dbReference type="Gramene" id="TraesCLE_scaffold_086012_01G000100.1">
    <property type="protein sequence ID" value="TraesCLE_scaffold_086012_01G000100.1"/>
    <property type="gene ID" value="TraesCLE_scaffold_086012_01G000100"/>
</dbReference>
<keyword evidence="2" id="KW-1185">Reference proteome</keyword>
<dbReference type="InterPro" id="IPR007750">
    <property type="entry name" value="DUF674"/>
</dbReference>
<dbReference type="Gramene" id="TraesROB_scaffold_084730_01G000100.1">
    <property type="protein sequence ID" value="TraesROB_scaffold_084730_01G000100.1"/>
    <property type="gene ID" value="TraesROB_scaffold_084730_01G000100"/>
</dbReference>
<dbReference type="Gramene" id="TraesCS1A02G273800.1">
    <property type="protein sequence ID" value="TraesCS1A02G273800.1"/>
    <property type="gene ID" value="TraesCS1A02G273800"/>
</dbReference>
<dbReference type="PANTHER" id="PTHR33103">
    <property type="entry name" value="OS01G0153900 PROTEIN"/>
    <property type="match status" value="1"/>
</dbReference>
<dbReference type="Gramene" id="TraesWEE_scaffold_110297_01G000200.1">
    <property type="protein sequence ID" value="TraesWEE_scaffold_110297_01G000200.1"/>
    <property type="gene ID" value="TraesWEE_scaffold_110297_01G000200"/>
</dbReference>
<reference evidence="1" key="2">
    <citation type="submission" date="2018-10" db="UniProtKB">
        <authorList>
            <consortium name="EnsemblPlants"/>
        </authorList>
    </citation>
    <scope>IDENTIFICATION</scope>
</reference>
<name>A0A3B5Y265_WHEAT</name>
<dbReference type="AlphaFoldDB" id="A0A3B5Y265"/>
<dbReference type="Pfam" id="PF05056">
    <property type="entry name" value="DUF674"/>
    <property type="match status" value="2"/>
</dbReference>
<reference evidence="1" key="1">
    <citation type="submission" date="2018-08" db="EMBL/GenBank/DDBJ databases">
        <authorList>
            <person name="Rossello M."/>
        </authorList>
    </citation>
    <scope>NUCLEOTIDE SEQUENCE [LARGE SCALE GENOMIC DNA]</scope>
    <source>
        <strain evidence="1">cv. Chinese Spring</strain>
    </source>
</reference>
<dbReference type="OrthoDB" id="583965at2759"/>
<dbReference type="EnsemblPlants" id="TraesCS1A02G273800.1">
    <property type="protein sequence ID" value="TraesCS1A02G273800.1"/>
    <property type="gene ID" value="TraesCS1A02G273800"/>
</dbReference>
<evidence type="ECO:0000313" key="2">
    <source>
        <dbReference type="Proteomes" id="UP000019116"/>
    </source>
</evidence>
<dbReference type="Gramene" id="TraesCAD_scaffold_045741_01G000100.1">
    <property type="protein sequence ID" value="TraesCAD_scaffold_045741_01G000100.1"/>
    <property type="gene ID" value="TraesCAD_scaffold_045741_01G000100"/>
</dbReference>
<dbReference type="PANTHER" id="PTHR33103:SF37">
    <property type="entry name" value="DUF674 FAMILY PROTEIN"/>
    <property type="match status" value="1"/>
</dbReference>